<dbReference type="PANTHER" id="PTHR32322">
    <property type="entry name" value="INNER MEMBRANE TRANSPORTER"/>
    <property type="match status" value="1"/>
</dbReference>
<sequence length="307" mass="31750">MSETLATPLAPAPGKRRWIAVSAMIGSAACWGFATVMSRDLLDTISSSALLVIQLTASVAALLLLAIPNTPWRYRASGIGRAALIGILEPGLTYTIGLVGLSLTSANSASVISASEPVLIVLVAWLLLRQRPPLGLITCIGIAVLGLLMVSGEALLERGQASSVGDGLIVLATLFAASYVVLSSKVTGDFPAATLASAQQIVGLVFAVSVFLIVQTLGLEHGTIASLSPGMLAYAAFSGVIQYALAFWLYLIGLRYLSPAAAGLWLTLVPIFGLIGAYVWLHEVPTGLMLAGAALIIGAVVMGRSHE</sequence>
<keyword evidence="4 6" id="KW-1133">Transmembrane helix</keyword>
<evidence type="ECO:0000256" key="3">
    <source>
        <dbReference type="ARBA" id="ARBA00022692"/>
    </source>
</evidence>
<keyword evidence="2" id="KW-1003">Cell membrane</keyword>
<dbReference type="InterPro" id="IPR050638">
    <property type="entry name" value="AA-Vitamin_Transporters"/>
</dbReference>
<dbReference type="InterPro" id="IPR000620">
    <property type="entry name" value="EamA_dom"/>
</dbReference>
<evidence type="ECO:0000256" key="5">
    <source>
        <dbReference type="ARBA" id="ARBA00023136"/>
    </source>
</evidence>
<comment type="subcellular location">
    <subcellularLocation>
        <location evidence="1">Cell membrane</location>
        <topology evidence="1">Multi-pass membrane protein</topology>
    </subcellularLocation>
</comment>
<evidence type="ECO:0000313" key="9">
    <source>
        <dbReference type="Proteomes" id="UP000252582"/>
    </source>
</evidence>
<feature type="transmembrane region" description="Helical" evidence="6">
    <location>
        <begin position="49"/>
        <end position="67"/>
    </location>
</feature>
<dbReference type="RefSeq" id="WP_170141817.1">
    <property type="nucleotide sequence ID" value="NZ_QPIX01000003.1"/>
</dbReference>
<name>A0A6I7HSG2_9HYPH</name>
<feature type="transmembrane region" description="Helical" evidence="6">
    <location>
        <begin position="18"/>
        <end position="37"/>
    </location>
</feature>
<feature type="transmembrane region" description="Helical" evidence="6">
    <location>
        <begin position="109"/>
        <end position="128"/>
    </location>
</feature>
<evidence type="ECO:0000256" key="2">
    <source>
        <dbReference type="ARBA" id="ARBA00022475"/>
    </source>
</evidence>
<keyword evidence="5 6" id="KW-0472">Membrane</keyword>
<organism evidence="8 9">
    <name type="scientific">Ciceribacter lividus</name>
    <dbReference type="NCBI Taxonomy" id="1197950"/>
    <lineage>
        <taxon>Bacteria</taxon>
        <taxon>Pseudomonadati</taxon>
        <taxon>Pseudomonadota</taxon>
        <taxon>Alphaproteobacteria</taxon>
        <taxon>Hyphomicrobiales</taxon>
        <taxon>Rhizobiaceae</taxon>
        <taxon>Ciceribacter</taxon>
    </lineage>
</organism>
<dbReference type="EMBL" id="QPIX01000003">
    <property type="protein sequence ID" value="RCW27225.1"/>
    <property type="molecule type" value="Genomic_DNA"/>
</dbReference>
<dbReference type="Proteomes" id="UP000252582">
    <property type="component" value="Unassembled WGS sequence"/>
</dbReference>
<gene>
    <name evidence="8" type="ORF">DFR48_103187</name>
</gene>
<keyword evidence="3 6" id="KW-0812">Transmembrane</keyword>
<protein>
    <submittedName>
        <fullName evidence="8">Threonine/homoserine efflux transporter RhtA</fullName>
    </submittedName>
</protein>
<feature type="transmembrane region" description="Helical" evidence="6">
    <location>
        <begin position="135"/>
        <end position="156"/>
    </location>
</feature>
<evidence type="ECO:0000313" key="8">
    <source>
        <dbReference type="EMBL" id="RCW27225.1"/>
    </source>
</evidence>
<evidence type="ECO:0000256" key="6">
    <source>
        <dbReference type="SAM" id="Phobius"/>
    </source>
</evidence>
<feature type="transmembrane region" description="Helical" evidence="6">
    <location>
        <begin position="231"/>
        <end position="251"/>
    </location>
</feature>
<dbReference type="SUPFAM" id="SSF103481">
    <property type="entry name" value="Multidrug resistance efflux transporter EmrE"/>
    <property type="match status" value="2"/>
</dbReference>
<accession>A0A6I7HSG2</accession>
<feature type="transmembrane region" description="Helical" evidence="6">
    <location>
        <begin position="287"/>
        <end position="303"/>
    </location>
</feature>
<evidence type="ECO:0000256" key="4">
    <source>
        <dbReference type="ARBA" id="ARBA00022989"/>
    </source>
</evidence>
<evidence type="ECO:0000259" key="7">
    <source>
        <dbReference type="Pfam" id="PF00892"/>
    </source>
</evidence>
<dbReference type="AlphaFoldDB" id="A0A6I7HSG2"/>
<feature type="transmembrane region" description="Helical" evidence="6">
    <location>
        <begin position="168"/>
        <end position="188"/>
    </location>
</feature>
<comment type="caution">
    <text evidence="8">The sequence shown here is derived from an EMBL/GenBank/DDBJ whole genome shotgun (WGS) entry which is preliminary data.</text>
</comment>
<dbReference type="Pfam" id="PF00892">
    <property type="entry name" value="EamA"/>
    <property type="match status" value="2"/>
</dbReference>
<dbReference type="InterPro" id="IPR037185">
    <property type="entry name" value="EmrE-like"/>
</dbReference>
<dbReference type="PANTHER" id="PTHR32322:SF18">
    <property type="entry name" value="S-ADENOSYLMETHIONINE_S-ADENOSYLHOMOCYSTEINE TRANSPORTER"/>
    <property type="match status" value="1"/>
</dbReference>
<feature type="domain" description="EamA" evidence="7">
    <location>
        <begin position="165"/>
        <end position="302"/>
    </location>
</feature>
<feature type="transmembrane region" description="Helical" evidence="6">
    <location>
        <begin position="200"/>
        <end position="219"/>
    </location>
</feature>
<feature type="domain" description="EamA" evidence="7">
    <location>
        <begin position="19"/>
        <end position="151"/>
    </location>
</feature>
<reference evidence="8 9" key="1">
    <citation type="submission" date="2018-07" db="EMBL/GenBank/DDBJ databases">
        <title>Genomic Encyclopedia of Type Strains, Phase IV (KMG-IV): sequencing the most valuable type-strain genomes for metagenomic binning, comparative biology and taxonomic classification.</title>
        <authorList>
            <person name="Goeker M."/>
        </authorList>
    </citation>
    <scope>NUCLEOTIDE SEQUENCE [LARGE SCALE GENOMIC DNA]</scope>
    <source>
        <strain evidence="8 9">DSM 25528</strain>
    </source>
</reference>
<proteinExistence type="predicted"/>
<evidence type="ECO:0000256" key="1">
    <source>
        <dbReference type="ARBA" id="ARBA00004651"/>
    </source>
</evidence>
<feature type="transmembrane region" description="Helical" evidence="6">
    <location>
        <begin position="79"/>
        <end position="103"/>
    </location>
</feature>
<feature type="transmembrane region" description="Helical" evidence="6">
    <location>
        <begin position="263"/>
        <end position="281"/>
    </location>
</feature>
<keyword evidence="9" id="KW-1185">Reference proteome</keyword>
<dbReference type="GO" id="GO:0005886">
    <property type="term" value="C:plasma membrane"/>
    <property type="evidence" value="ECO:0007669"/>
    <property type="project" value="UniProtKB-SubCell"/>
</dbReference>